<dbReference type="AlphaFoldDB" id="L0K9B1"/>
<keyword evidence="2" id="KW-1185">Reference proteome</keyword>
<gene>
    <name evidence="1" type="ordered locus">Halha_1957</name>
</gene>
<dbReference type="Proteomes" id="UP000010880">
    <property type="component" value="Chromosome"/>
</dbReference>
<evidence type="ECO:0000313" key="1">
    <source>
        <dbReference type="EMBL" id="AGB41862.1"/>
    </source>
</evidence>
<dbReference type="InterPro" id="IPR010133">
    <property type="entry name" value="Bacteriocin_signal_seq"/>
</dbReference>
<sequence length="69" mass="7488">MESLANVEMNELSEKELMTVDGGFDGDSYGDFVESCGKVVGRGLEAVVDEANESAREDFESGTWSSRSM</sequence>
<name>L0K9B1_HALHC</name>
<evidence type="ECO:0008006" key="3">
    <source>
        <dbReference type="Google" id="ProtNLM"/>
    </source>
</evidence>
<reference evidence="2" key="1">
    <citation type="submission" date="2012-02" db="EMBL/GenBank/DDBJ databases">
        <title>The complete genome of Halobacteroides halobius DSM 5150.</title>
        <authorList>
            <person name="Lucas S."/>
            <person name="Copeland A."/>
            <person name="Lapidus A."/>
            <person name="Glavina del Rio T."/>
            <person name="Dalin E."/>
            <person name="Tice H."/>
            <person name="Bruce D."/>
            <person name="Goodwin L."/>
            <person name="Pitluck S."/>
            <person name="Peters L."/>
            <person name="Mikhailova N."/>
            <person name="Gu W."/>
            <person name="Kyrpides N."/>
            <person name="Mavromatis K."/>
            <person name="Ivanova N."/>
            <person name="Brettin T."/>
            <person name="Detter J.C."/>
            <person name="Han C."/>
            <person name="Larimer F."/>
            <person name="Land M."/>
            <person name="Hauser L."/>
            <person name="Markowitz V."/>
            <person name="Cheng J.-F."/>
            <person name="Hugenholtz P."/>
            <person name="Woyke T."/>
            <person name="Wu D."/>
            <person name="Tindall B."/>
            <person name="Pomrenke H."/>
            <person name="Brambilla E."/>
            <person name="Klenk H.-P."/>
            <person name="Eisen J.A."/>
        </authorList>
    </citation>
    <scope>NUCLEOTIDE SEQUENCE [LARGE SCALE GENOMIC DNA]</scope>
    <source>
        <strain evidence="2">ATCC 35273 / DSM 5150 / MD-1</strain>
    </source>
</reference>
<accession>L0K9B1</accession>
<dbReference type="NCBIfam" id="TIGR01847">
    <property type="entry name" value="bacteriocin_sig"/>
    <property type="match status" value="1"/>
</dbReference>
<organism evidence="1 2">
    <name type="scientific">Halobacteroides halobius (strain ATCC 35273 / DSM 5150 / MD-1)</name>
    <dbReference type="NCBI Taxonomy" id="748449"/>
    <lineage>
        <taxon>Bacteria</taxon>
        <taxon>Bacillati</taxon>
        <taxon>Bacillota</taxon>
        <taxon>Clostridia</taxon>
        <taxon>Halanaerobiales</taxon>
        <taxon>Halobacteroidaceae</taxon>
        <taxon>Halobacteroides</taxon>
    </lineage>
</organism>
<dbReference type="STRING" id="748449.Halha_1957"/>
<protein>
    <recommendedName>
        <fullName evidence="3">Bacteriocin-type signal sequence</fullName>
    </recommendedName>
</protein>
<dbReference type="EMBL" id="CP003359">
    <property type="protein sequence ID" value="AGB41862.1"/>
    <property type="molecule type" value="Genomic_DNA"/>
</dbReference>
<dbReference type="HOGENOM" id="CLU_2770155_0_0_9"/>
<dbReference type="RefSeq" id="WP_015327578.1">
    <property type="nucleotide sequence ID" value="NC_019978.1"/>
</dbReference>
<evidence type="ECO:0000313" key="2">
    <source>
        <dbReference type="Proteomes" id="UP000010880"/>
    </source>
</evidence>
<dbReference type="KEGG" id="hhl:Halha_1957"/>
<proteinExistence type="predicted"/>